<organism evidence="1 2">
    <name type="scientific">Rhodoglobus aureus</name>
    <dbReference type="NCBI Taxonomy" id="191497"/>
    <lineage>
        <taxon>Bacteria</taxon>
        <taxon>Bacillati</taxon>
        <taxon>Actinomycetota</taxon>
        <taxon>Actinomycetes</taxon>
        <taxon>Micrococcales</taxon>
        <taxon>Microbacteriaceae</taxon>
        <taxon>Rhodoglobus</taxon>
    </lineage>
</organism>
<keyword evidence="2" id="KW-1185">Reference proteome</keyword>
<accession>A0ABN1VQS3</accession>
<protein>
    <submittedName>
        <fullName evidence="1">Uncharacterized protein</fullName>
    </submittedName>
</protein>
<evidence type="ECO:0000313" key="1">
    <source>
        <dbReference type="EMBL" id="GAA1220029.1"/>
    </source>
</evidence>
<sequence>MTVRSDHDQSTVFVAAGDECKEHVGGVPVERDAADLVDDEQAWGRSVMRSATIEVLSWWTVMESKIECTSATRSIMTGFRDGSLLSARMQ</sequence>
<reference evidence="1 2" key="1">
    <citation type="journal article" date="2019" name="Int. J. Syst. Evol. Microbiol.">
        <title>The Global Catalogue of Microorganisms (GCM) 10K type strain sequencing project: providing services to taxonomists for standard genome sequencing and annotation.</title>
        <authorList>
            <consortium name="The Broad Institute Genomics Platform"/>
            <consortium name="The Broad Institute Genome Sequencing Center for Infectious Disease"/>
            <person name="Wu L."/>
            <person name="Ma J."/>
        </authorList>
    </citation>
    <scope>NUCLEOTIDE SEQUENCE [LARGE SCALE GENOMIC DNA]</scope>
    <source>
        <strain evidence="1 2">JCM 12762</strain>
    </source>
</reference>
<name>A0ABN1VQS3_9MICO</name>
<dbReference type="Proteomes" id="UP001500943">
    <property type="component" value="Unassembled WGS sequence"/>
</dbReference>
<comment type="caution">
    <text evidence="1">The sequence shown here is derived from an EMBL/GenBank/DDBJ whole genome shotgun (WGS) entry which is preliminary data.</text>
</comment>
<evidence type="ECO:0000313" key="2">
    <source>
        <dbReference type="Proteomes" id="UP001500943"/>
    </source>
</evidence>
<gene>
    <name evidence="1" type="ORF">GCM10009655_19490</name>
</gene>
<proteinExistence type="predicted"/>
<dbReference type="EMBL" id="BAAAKW010000032">
    <property type="protein sequence ID" value="GAA1220029.1"/>
    <property type="molecule type" value="Genomic_DNA"/>
</dbReference>